<accession>A0A7S1ZC40</accession>
<evidence type="ECO:0000313" key="1">
    <source>
        <dbReference type="EMBL" id="CAD9334317.1"/>
    </source>
</evidence>
<organism evidence="1">
    <name type="scientific">Trieres chinensis</name>
    <name type="common">Marine centric diatom</name>
    <name type="synonym">Odontella sinensis</name>
    <dbReference type="NCBI Taxonomy" id="1514140"/>
    <lineage>
        <taxon>Eukaryota</taxon>
        <taxon>Sar</taxon>
        <taxon>Stramenopiles</taxon>
        <taxon>Ochrophyta</taxon>
        <taxon>Bacillariophyta</taxon>
        <taxon>Mediophyceae</taxon>
        <taxon>Biddulphiophycidae</taxon>
        <taxon>Eupodiscales</taxon>
        <taxon>Parodontellaceae</taxon>
        <taxon>Trieres</taxon>
    </lineage>
</organism>
<dbReference type="EMBL" id="HBGO01013477">
    <property type="protein sequence ID" value="CAD9334317.1"/>
    <property type="molecule type" value="Transcribed_RNA"/>
</dbReference>
<protein>
    <submittedName>
        <fullName evidence="1">Uncharacterized protein</fullName>
    </submittedName>
</protein>
<gene>
    <name evidence="1" type="ORF">OSIN01602_LOCUS7568</name>
</gene>
<proteinExistence type="predicted"/>
<name>A0A7S1ZC40_TRICV</name>
<sequence>MSTLHSGLLCPNFTENGWGLTRAPQGLVDDLRRSLHRGLAGDLPEETLTQCIEGENRPKMIKQYELNARALRELKHIHEAWAGRKLVGNNAYGLRVYRNESGLNMHIDKTETHIISSILHVDHDPMGDPWPIVIEDYQGNLNEVYLEPGDMLLYESSKCFHGRPKPFNGLWYSSLFIHYYPEDWPAGKIKMDAHYRVPPSWHKQMPKEDGLEDFVVIETSVKEPQCEHGWCGMKNTVKWSGPAEGYGKVLSAGGKVSTLLDLATKEPISEKQGFLGVDAKGEMHGPYDG</sequence>
<reference evidence="1" key="1">
    <citation type="submission" date="2021-01" db="EMBL/GenBank/DDBJ databases">
        <authorList>
            <person name="Corre E."/>
            <person name="Pelletier E."/>
            <person name="Niang G."/>
            <person name="Scheremetjew M."/>
            <person name="Finn R."/>
            <person name="Kale V."/>
            <person name="Holt S."/>
            <person name="Cochrane G."/>
            <person name="Meng A."/>
            <person name="Brown T."/>
            <person name="Cohen L."/>
        </authorList>
    </citation>
    <scope>NUCLEOTIDE SEQUENCE</scope>
    <source>
        <strain evidence="1">Grunow 1884</strain>
    </source>
</reference>
<dbReference type="AlphaFoldDB" id="A0A7S1ZC40"/>